<accession>A0A7W6RZ47</accession>
<organism evidence="3 4">
    <name type="scientific">Roseospira goensis</name>
    <dbReference type="NCBI Taxonomy" id="391922"/>
    <lineage>
        <taxon>Bacteria</taxon>
        <taxon>Pseudomonadati</taxon>
        <taxon>Pseudomonadota</taxon>
        <taxon>Alphaproteobacteria</taxon>
        <taxon>Rhodospirillales</taxon>
        <taxon>Rhodospirillaceae</taxon>
        <taxon>Roseospira</taxon>
    </lineage>
</organism>
<proteinExistence type="predicted"/>
<feature type="region of interest" description="Disordered" evidence="1">
    <location>
        <begin position="1"/>
        <end position="27"/>
    </location>
</feature>
<dbReference type="AlphaFoldDB" id="A0A7W6RZ47"/>
<name>A0A7W6RZ47_9PROT</name>
<feature type="domain" description="Transposase zinc-ribbon" evidence="2">
    <location>
        <begin position="26"/>
        <end position="71"/>
    </location>
</feature>
<feature type="compositionally biased region" description="Low complexity" evidence="1">
    <location>
        <begin position="1"/>
        <end position="11"/>
    </location>
</feature>
<evidence type="ECO:0000259" key="2">
    <source>
        <dbReference type="Pfam" id="PF12760"/>
    </source>
</evidence>
<evidence type="ECO:0000256" key="1">
    <source>
        <dbReference type="SAM" id="MobiDB-lite"/>
    </source>
</evidence>
<gene>
    <name evidence="3" type="ORF">GGD88_001644</name>
</gene>
<reference evidence="3 4" key="1">
    <citation type="submission" date="2020-08" db="EMBL/GenBank/DDBJ databases">
        <title>Genome sequencing of Purple Non-Sulfur Bacteria from various extreme environments.</title>
        <authorList>
            <person name="Mayer M."/>
        </authorList>
    </citation>
    <scope>NUCLEOTIDE SEQUENCE [LARGE SCALE GENOMIC DNA]</scope>
    <source>
        <strain evidence="3 4">JA135</strain>
    </source>
</reference>
<keyword evidence="4" id="KW-1185">Reference proteome</keyword>
<protein>
    <submittedName>
        <fullName evidence="3">Transposase-like protein</fullName>
    </submittedName>
</protein>
<dbReference type="Proteomes" id="UP000555728">
    <property type="component" value="Unassembled WGS sequence"/>
</dbReference>
<dbReference type="EMBL" id="JACIGI010000011">
    <property type="protein sequence ID" value="MBB4285921.1"/>
    <property type="molecule type" value="Genomic_DNA"/>
</dbReference>
<dbReference type="Pfam" id="PF12760">
    <property type="entry name" value="Zn_ribbon_IS1595"/>
    <property type="match status" value="1"/>
</dbReference>
<evidence type="ECO:0000313" key="3">
    <source>
        <dbReference type="EMBL" id="MBB4285921.1"/>
    </source>
</evidence>
<dbReference type="RefSeq" id="WP_184433982.1">
    <property type="nucleotide sequence ID" value="NZ_JACIGI010000011.1"/>
</dbReference>
<sequence>MSAAAARLPDSPAAPPRPRTRPARRDAEDRLEALRWPRRGPVCPHCGSRHAYRMVCVRSGGVRFKCARCRKPFSARRGTVMERSNVDTATWLRVMALYLDDSGRGLPVRVQKLCGVSYKTAWSMVRRLDAAPDDPVLAALRRERGSAPAPAPGCASRPFHHRLP</sequence>
<evidence type="ECO:0000313" key="4">
    <source>
        <dbReference type="Proteomes" id="UP000555728"/>
    </source>
</evidence>
<dbReference type="InterPro" id="IPR024442">
    <property type="entry name" value="Transposase_Zn_ribbon"/>
</dbReference>
<comment type="caution">
    <text evidence="3">The sequence shown here is derived from an EMBL/GenBank/DDBJ whole genome shotgun (WGS) entry which is preliminary data.</text>
</comment>